<dbReference type="InterPro" id="IPR041698">
    <property type="entry name" value="Methyltransf_25"/>
</dbReference>
<dbReference type="PANTHER" id="PTHR43591:SF24">
    <property type="entry name" value="2-METHOXY-6-POLYPRENYL-1,4-BENZOQUINOL METHYLASE, MITOCHONDRIAL"/>
    <property type="match status" value="1"/>
</dbReference>
<dbReference type="EC" id="2.1.-.-" evidence="2"/>
<organism evidence="2 3">
    <name type="scientific">Pseudogemmobacter lacusdianii</name>
    <dbReference type="NCBI Taxonomy" id="3069608"/>
    <lineage>
        <taxon>Bacteria</taxon>
        <taxon>Pseudomonadati</taxon>
        <taxon>Pseudomonadota</taxon>
        <taxon>Alphaproteobacteria</taxon>
        <taxon>Rhodobacterales</taxon>
        <taxon>Paracoccaceae</taxon>
        <taxon>Pseudogemmobacter</taxon>
    </lineage>
</organism>
<dbReference type="GO" id="GO:0032259">
    <property type="term" value="P:methylation"/>
    <property type="evidence" value="ECO:0007669"/>
    <property type="project" value="UniProtKB-KW"/>
</dbReference>
<dbReference type="Pfam" id="PF13649">
    <property type="entry name" value="Methyltransf_25"/>
    <property type="match status" value="1"/>
</dbReference>
<dbReference type="SUPFAM" id="SSF53335">
    <property type="entry name" value="S-adenosyl-L-methionine-dependent methyltransferases"/>
    <property type="match status" value="1"/>
</dbReference>
<dbReference type="EMBL" id="JAVDBT010000019">
    <property type="protein sequence ID" value="MDQ2067935.1"/>
    <property type="molecule type" value="Genomic_DNA"/>
</dbReference>
<comment type="caution">
    <text evidence="2">The sequence shown here is derived from an EMBL/GenBank/DDBJ whole genome shotgun (WGS) entry which is preliminary data.</text>
</comment>
<feature type="domain" description="Methyltransferase" evidence="1">
    <location>
        <begin position="177"/>
        <end position="275"/>
    </location>
</feature>
<evidence type="ECO:0000313" key="3">
    <source>
        <dbReference type="Proteomes" id="UP001239680"/>
    </source>
</evidence>
<keyword evidence="2" id="KW-0808">Transferase</keyword>
<keyword evidence="3" id="KW-1185">Reference proteome</keyword>
<protein>
    <submittedName>
        <fullName evidence="2">Class I SAM-dependent methyltransferase</fullName>
        <ecNumber evidence="2">2.1.-.-</ecNumber>
    </submittedName>
</protein>
<gene>
    <name evidence="2" type="ORF">Q9295_16285</name>
</gene>
<dbReference type="GO" id="GO:0008168">
    <property type="term" value="F:methyltransferase activity"/>
    <property type="evidence" value="ECO:0007669"/>
    <property type="project" value="UniProtKB-KW"/>
</dbReference>
<keyword evidence="2" id="KW-0489">Methyltransferase</keyword>
<name>A0ABU0W4E3_9RHOB</name>
<reference evidence="2 3" key="1">
    <citation type="submission" date="2023-08" db="EMBL/GenBank/DDBJ databases">
        <title>Characterization of two Paracoccaceae strains isolated from Phycosphere and proposal of Xinfangfangia lacusdiani sp. nov.</title>
        <authorList>
            <person name="Deng Y."/>
            <person name="Zhang Y.Q."/>
        </authorList>
    </citation>
    <scope>NUCLEOTIDE SEQUENCE [LARGE SCALE GENOMIC DNA]</scope>
    <source>
        <strain evidence="2 3">CPCC 101601</strain>
    </source>
</reference>
<dbReference type="PANTHER" id="PTHR43591">
    <property type="entry name" value="METHYLTRANSFERASE"/>
    <property type="match status" value="1"/>
</dbReference>
<evidence type="ECO:0000313" key="2">
    <source>
        <dbReference type="EMBL" id="MDQ2067935.1"/>
    </source>
</evidence>
<dbReference type="Proteomes" id="UP001239680">
    <property type="component" value="Unassembled WGS sequence"/>
</dbReference>
<evidence type="ECO:0000259" key="1">
    <source>
        <dbReference type="Pfam" id="PF13649"/>
    </source>
</evidence>
<dbReference type="InterPro" id="IPR029063">
    <property type="entry name" value="SAM-dependent_MTases_sf"/>
</dbReference>
<dbReference type="Gene3D" id="3.40.50.150">
    <property type="entry name" value="Vaccinia Virus protein VP39"/>
    <property type="match status" value="1"/>
</dbReference>
<dbReference type="CDD" id="cd02440">
    <property type="entry name" value="AdoMet_MTases"/>
    <property type="match status" value="1"/>
</dbReference>
<proteinExistence type="predicted"/>
<accession>A0ABU0W4E3</accession>
<dbReference type="RefSeq" id="WP_306681647.1">
    <property type="nucleotide sequence ID" value="NZ_JAVDBT010000019.1"/>
</dbReference>
<sequence>MTNPNFARLRLDAETQSYQAFIGAFRKLWAGPLYRSMRDEAAALPNQEPENFAAFEAELHQQPKHQFFGWLEHNLQKMKYEGRWGVVPAANAQRDEIEALMAAPVGGNRLTEDPALQLPDYYEENDFHNHPGGLREDPLAAVIYRESASAAGGVVGKADLHARYVQALLGDAKVKRVIDIGCGFGRSTFCFTNALPEATAVGVDLSGSCVRLSAHLAEGRPDENRVHFVQADGVKVPFADASFDLFTSTMLLHEMPADAIRELIAEAFRVLEPGGISSHLDFLPPPINFLRALYLGHSDRNAEPFMRELAEMDMVAEHEKVGFTDVEIIPFAEDDQGLGEKWRLPWTIIRARKPAEAK</sequence>